<evidence type="ECO:0000256" key="9">
    <source>
        <dbReference type="ARBA" id="ARBA00023242"/>
    </source>
</evidence>
<keyword evidence="4 10" id="KW-0863">Zinc-finger</keyword>
<dbReference type="PANTHER" id="PTHR46481:SF6">
    <property type="entry name" value="ZINC FINGER BED DOMAIN-CONTAINING PROTEIN RICESLEEPER 2-LIKE"/>
    <property type="match status" value="1"/>
</dbReference>
<keyword evidence="14" id="KW-1185">Reference proteome</keyword>
<dbReference type="OrthoDB" id="2610923at2759"/>
<comment type="subcellular location">
    <subcellularLocation>
        <location evidence="1">Nucleus</location>
    </subcellularLocation>
</comment>
<dbReference type="GO" id="GO:0008270">
    <property type="term" value="F:zinc ion binding"/>
    <property type="evidence" value="ECO:0007669"/>
    <property type="project" value="UniProtKB-KW"/>
</dbReference>
<keyword evidence="3" id="KW-0479">Metal-binding</keyword>
<dbReference type="Pfam" id="PF05699">
    <property type="entry name" value="Dimer_Tnp_hAT"/>
    <property type="match status" value="1"/>
</dbReference>
<dbReference type="GO" id="GO:0005634">
    <property type="term" value="C:nucleus"/>
    <property type="evidence" value="ECO:0007669"/>
    <property type="project" value="UniProtKB-SubCell"/>
</dbReference>
<evidence type="ECO:0000256" key="3">
    <source>
        <dbReference type="ARBA" id="ARBA00022723"/>
    </source>
</evidence>
<dbReference type="InterPro" id="IPR036236">
    <property type="entry name" value="Znf_C2H2_sf"/>
</dbReference>
<evidence type="ECO:0000256" key="1">
    <source>
        <dbReference type="ARBA" id="ARBA00004123"/>
    </source>
</evidence>
<dbReference type="GO" id="GO:0003677">
    <property type="term" value="F:DNA binding"/>
    <property type="evidence" value="ECO:0007669"/>
    <property type="project" value="UniProtKB-KW"/>
</dbReference>
<dbReference type="InterPro" id="IPR003656">
    <property type="entry name" value="Znf_BED"/>
</dbReference>
<keyword evidence="9" id="KW-0539">Nucleus</keyword>
<dbReference type="Proteomes" id="UP001151287">
    <property type="component" value="Unassembled WGS sequence"/>
</dbReference>
<dbReference type="SUPFAM" id="SSF53098">
    <property type="entry name" value="Ribonuclease H-like"/>
    <property type="match status" value="1"/>
</dbReference>
<reference evidence="13" key="1">
    <citation type="journal article" date="2022" name="Cell">
        <title>Repeat-based holocentromeres influence genome architecture and karyotype evolution.</title>
        <authorList>
            <person name="Hofstatter P.G."/>
            <person name="Thangavel G."/>
            <person name="Lux T."/>
            <person name="Neumann P."/>
            <person name="Vondrak T."/>
            <person name="Novak P."/>
            <person name="Zhang M."/>
            <person name="Costa L."/>
            <person name="Castellani M."/>
            <person name="Scott A."/>
            <person name="Toegelov H."/>
            <person name="Fuchs J."/>
            <person name="Mata-Sucre Y."/>
            <person name="Dias Y."/>
            <person name="Vanzela A.L.L."/>
            <person name="Huettel B."/>
            <person name="Almeida C.C.S."/>
            <person name="Simkova H."/>
            <person name="Souza G."/>
            <person name="Pedrosa-Harand A."/>
            <person name="Macas J."/>
            <person name="Mayer K.F.X."/>
            <person name="Houben A."/>
            <person name="Marques A."/>
        </authorList>
    </citation>
    <scope>NUCLEOTIDE SEQUENCE</scope>
    <source>
        <strain evidence="13">RhyBre1mFocal</strain>
    </source>
</reference>
<dbReference type="GO" id="GO:0046983">
    <property type="term" value="F:protein dimerization activity"/>
    <property type="evidence" value="ECO:0007669"/>
    <property type="project" value="InterPro"/>
</dbReference>
<dbReference type="PANTHER" id="PTHR46481">
    <property type="entry name" value="ZINC FINGER BED DOMAIN-CONTAINING PROTEIN 4"/>
    <property type="match status" value="1"/>
</dbReference>
<keyword evidence="5" id="KW-0862">Zinc</keyword>
<sequence>MVHELSSSLPQLAQPNSMSSPKEVENQNTPIVVADESLSVDLQEEKDAADAPTIEEEVNFSKSGRKRKSKVWNAFVEVEVKEKGKLVQKLECLYCKTRYKHVDGGPTSTLKRHLNSCPAFKKSKGKSQAHYVDADWRLQKRIISFIDLAPPHSGEVISDGIIECVMKWGIQDKIGTITLDNASSNDKAADILKSNFLERGKLQFEGLFFHVRCCAHILNLVVQDGLKVIDGCLVKIREGVKYFRKSPGRLLKFGEIAISLGIKTRRSLCTDVKTRWNSTHRMLESALYYKSAFHHYASRDPNFAWELEPEQWASASKVCNFLEVFLGATNIFSGTMYPTANLLLVEIFNVKKEICEAYQSSDAFLREMSEPMFEKFDKYWGEVGVLMSIASILDPRFKLASVEYAFKELYPVYEVDKRVKDVTNKLRALYDKYAKDRVASKAAATTSSMTAASAPAESSSRSRKKEDFMAFVKARGGEKSTKTELEVYLEEPVFNEEEQDKGQFDILLWWSQNCSKFPTLSKLARDVLCIPITTVASESAFSAGGRILDDYRSSLTSDMVELLICGGDWIRASSKYSVLTLLQSAKEEENLEILVPVSNLVIS</sequence>
<evidence type="ECO:0000256" key="5">
    <source>
        <dbReference type="ARBA" id="ARBA00022833"/>
    </source>
</evidence>
<comment type="subunit">
    <text evidence="2">Homodimer.</text>
</comment>
<organism evidence="13 14">
    <name type="scientific">Rhynchospora breviuscula</name>
    <dbReference type="NCBI Taxonomy" id="2022672"/>
    <lineage>
        <taxon>Eukaryota</taxon>
        <taxon>Viridiplantae</taxon>
        <taxon>Streptophyta</taxon>
        <taxon>Embryophyta</taxon>
        <taxon>Tracheophyta</taxon>
        <taxon>Spermatophyta</taxon>
        <taxon>Magnoliopsida</taxon>
        <taxon>Liliopsida</taxon>
        <taxon>Poales</taxon>
        <taxon>Cyperaceae</taxon>
        <taxon>Cyperoideae</taxon>
        <taxon>Rhynchosporeae</taxon>
        <taxon>Rhynchospora</taxon>
    </lineage>
</organism>
<proteinExistence type="predicted"/>
<evidence type="ECO:0000256" key="2">
    <source>
        <dbReference type="ARBA" id="ARBA00011738"/>
    </source>
</evidence>
<evidence type="ECO:0000313" key="13">
    <source>
        <dbReference type="EMBL" id="KAJ1692036.1"/>
    </source>
</evidence>
<keyword evidence="6" id="KW-0805">Transcription regulation</keyword>
<name>A0A9Q0HMU0_9POAL</name>
<dbReference type="InterPro" id="IPR012337">
    <property type="entry name" value="RNaseH-like_sf"/>
</dbReference>
<evidence type="ECO:0000256" key="8">
    <source>
        <dbReference type="ARBA" id="ARBA00023163"/>
    </source>
</evidence>
<evidence type="ECO:0000256" key="7">
    <source>
        <dbReference type="ARBA" id="ARBA00023125"/>
    </source>
</evidence>
<accession>A0A9Q0HMU0</accession>
<dbReference type="PROSITE" id="PS50808">
    <property type="entry name" value="ZF_BED"/>
    <property type="match status" value="1"/>
</dbReference>
<evidence type="ECO:0000259" key="12">
    <source>
        <dbReference type="PROSITE" id="PS50808"/>
    </source>
</evidence>
<keyword evidence="8" id="KW-0804">Transcription</keyword>
<evidence type="ECO:0000256" key="11">
    <source>
        <dbReference type="SAM" id="MobiDB-lite"/>
    </source>
</evidence>
<dbReference type="InterPro" id="IPR025525">
    <property type="entry name" value="hAT-like_transposase_RNase-H"/>
</dbReference>
<dbReference type="Pfam" id="PF14372">
    <property type="entry name" value="hAT-like_RNase-H"/>
    <property type="match status" value="1"/>
</dbReference>
<evidence type="ECO:0000256" key="6">
    <source>
        <dbReference type="ARBA" id="ARBA00023015"/>
    </source>
</evidence>
<comment type="caution">
    <text evidence="13">The sequence shown here is derived from an EMBL/GenBank/DDBJ whole genome shotgun (WGS) entry which is preliminary data.</text>
</comment>
<dbReference type="InterPro" id="IPR008906">
    <property type="entry name" value="HATC_C_dom"/>
</dbReference>
<gene>
    <name evidence="13" type="ORF">LUZ63_008734</name>
</gene>
<dbReference type="SUPFAM" id="SSF57667">
    <property type="entry name" value="beta-beta-alpha zinc fingers"/>
    <property type="match status" value="1"/>
</dbReference>
<dbReference type="SMART" id="SM00614">
    <property type="entry name" value="ZnF_BED"/>
    <property type="match status" value="1"/>
</dbReference>
<dbReference type="AlphaFoldDB" id="A0A9Q0HMU0"/>
<protein>
    <recommendedName>
        <fullName evidence="12">BED-type domain-containing protein</fullName>
    </recommendedName>
</protein>
<dbReference type="InterPro" id="IPR052035">
    <property type="entry name" value="ZnF_BED_domain_contain"/>
</dbReference>
<dbReference type="EMBL" id="JAMQYH010000003">
    <property type="protein sequence ID" value="KAJ1692036.1"/>
    <property type="molecule type" value="Genomic_DNA"/>
</dbReference>
<evidence type="ECO:0000256" key="10">
    <source>
        <dbReference type="PROSITE-ProRule" id="PRU00027"/>
    </source>
</evidence>
<evidence type="ECO:0000313" key="14">
    <source>
        <dbReference type="Proteomes" id="UP001151287"/>
    </source>
</evidence>
<feature type="domain" description="BED-type" evidence="12">
    <location>
        <begin position="66"/>
        <end position="124"/>
    </location>
</feature>
<evidence type="ECO:0000256" key="4">
    <source>
        <dbReference type="ARBA" id="ARBA00022771"/>
    </source>
</evidence>
<feature type="region of interest" description="Disordered" evidence="11">
    <location>
        <begin position="1"/>
        <end position="37"/>
    </location>
</feature>
<feature type="compositionally biased region" description="Polar residues" evidence="11">
    <location>
        <begin position="1"/>
        <end position="30"/>
    </location>
</feature>
<keyword evidence="7" id="KW-0238">DNA-binding</keyword>